<evidence type="ECO:0000313" key="1">
    <source>
        <dbReference type="EMBL" id="KAK3348692.1"/>
    </source>
</evidence>
<gene>
    <name evidence="1" type="ORF">B0T25DRAFT_569367</name>
</gene>
<sequence>MAQLTASSTLTSAPSIVGQLVIEPPIADEQGPVVNSMFFGIPDLGEIVNAGVGAVSGAVPEAITGQNLADIIAGLIPSIAEIVQAARAGTVAVPLDQIARLAVDSPQFYCVVGAIAAAATPAAPPHVVATQAQGAQRDFPSLWYVNFPHIMSEHDVEAVRRNRKSMTDFRSWPSKKWWEEVGRRFGVADEAIQRASQSKQFAEIACEDMVKMSCIECDSHQLHRMLLGKIMNGWSTVDGDLVETVEPIFQGIVKAALGGSREFSQMKNIVMEKYVYAESTKSITSCAGWRKIYAFSPSSCTRLFTTSSAAKGRRGSRVSVELSLCLYEAVFEAALWEQFSATLHEKTRQTYFWITSTARLTPIASIAAARLLTRSSYEATQTQPPVIRGAKVSAMLTSNVYEENWNSP</sequence>
<keyword evidence="2" id="KW-1185">Reference proteome</keyword>
<accession>A0AAJ0HDB3</accession>
<organism evidence="1 2">
    <name type="scientific">Lasiosphaeria hispida</name>
    <dbReference type="NCBI Taxonomy" id="260671"/>
    <lineage>
        <taxon>Eukaryota</taxon>
        <taxon>Fungi</taxon>
        <taxon>Dikarya</taxon>
        <taxon>Ascomycota</taxon>
        <taxon>Pezizomycotina</taxon>
        <taxon>Sordariomycetes</taxon>
        <taxon>Sordariomycetidae</taxon>
        <taxon>Sordariales</taxon>
        <taxon>Lasiosphaeriaceae</taxon>
        <taxon>Lasiosphaeria</taxon>
    </lineage>
</organism>
<proteinExistence type="predicted"/>
<comment type="caution">
    <text evidence="1">The sequence shown here is derived from an EMBL/GenBank/DDBJ whole genome shotgun (WGS) entry which is preliminary data.</text>
</comment>
<dbReference type="EMBL" id="JAUIQD010000005">
    <property type="protein sequence ID" value="KAK3348692.1"/>
    <property type="molecule type" value="Genomic_DNA"/>
</dbReference>
<reference evidence="1" key="2">
    <citation type="submission" date="2023-06" db="EMBL/GenBank/DDBJ databases">
        <authorList>
            <consortium name="Lawrence Berkeley National Laboratory"/>
            <person name="Haridas S."/>
            <person name="Hensen N."/>
            <person name="Bonometti L."/>
            <person name="Westerberg I."/>
            <person name="Brannstrom I.O."/>
            <person name="Guillou S."/>
            <person name="Cros-Aarteil S."/>
            <person name="Calhoun S."/>
            <person name="Kuo A."/>
            <person name="Mondo S."/>
            <person name="Pangilinan J."/>
            <person name="Riley R."/>
            <person name="Labutti K."/>
            <person name="Andreopoulos B."/>
            <person name="Lipzen A."/>
            <person name="Chen C."/>
            <person name="Yanf M."/>
            <person name="Daum C."/>
            <person name="Ng V."/>
            <person name="Clum A."/>
            <person name="Steindorff A."/>
            <person name="Ohm R."/>
            <person name="Martin F."/>
            <person name="Silar P."/>
            <person name="Natvig D."/>
            <person name="Lalanne C."/>
            <person name="Gautier V."/>
            <person name="Ament-Velasquez S.L."/>
            <person name="Kruys A."/>
            <person name="Hutchinson M.I."/>
            <person name="Powell A.J."/>
            <person name="Barry K."/>
            <person name="Miller A.N."/>
            <person name="Grigoriev I.V."/>
            <person name="Debuchy R."/>
            <person name="Gladieux P."/>
            <person name="Thoren M.H."/>
            <person name="Johannesson H."/>
        </authorList>
    </citation>
    <scope>NUCLEOTIDE SEQUENCE</scope>
    <source>
        <strain evidence="1">CBS 955.72</strain>
    </source>
</reference>
<protein>
    <submittedName>
        <fullName evidence="1">Uncharacterized protein</fullName>
    </submittedName>
</protein>
<dbReference type="Proteomes" id="UP001275084">
    <property type="component" value="Unassembled WGS sequence"/>
</dbReference>
<reference evidence="1" key="1">
    <citation type="journal article" date="2023" name="Mol. Phylogenet. Evol.">
        <title>Genome-scale phylogeny and comparative genomics of the fungal order Sordariales.</title>
        <authorList>
            <person name="Hensen N."/>
            <person name="Bonometti L."/>
            <person name="Westerberg I."/>
            <person name="Brannstrom I.O."/>
            <person name="Guillou S."/>
            <person name="Cros-Aarteil S."/>
            <person name="Calhoun S."/>
            <person name="Haridas S."/>
            <person name="Kuo A."/>
            <person name="Mondo S."/>
            <person name="Pangilinan J."/>
            <person name="Riley R."/>
            <person name="LaButti K."/>
            <person name="Andreopoulos B."/>
            <person name="Lipzen A."/>
            <person name="Chen C."/>
            <person name="Yan M."/>
            <person name="Daum C."/>
            <person name="Ng V."/>
            <person name="Clum A."/>
            <person name="Steindorff A."/>
            <person name="Ohm R.A."/>
            <person name="Martin F."/>
            <person name="Silar P."/>
            <person name="Natvig D.O."/>
            <person name="Lalanne C."/>
            <person name="Gautier V."/>
            <person name="Ament-Velasquez S.L."/>
            <person name="Kruys A."/>
            <person name="Hutchinson M.I."/>
            <person name="Powell A.J."/>
            <person name="Barry K."/>
            <person name="Miller A.N."/>
            <person name="Grigoriev I.V."/>
            <person name="Debuchy R."/>
            <person name="Gladieux P."/>
            <person name="Hiltunen Thoren M."/>
            <person name="Johannesson H."/>
        </authorList>
    </citation>
    <scope>NUCLEOTIDE SEQUENCE</scope>
    <source>
        <strain evidence="1">CBS 955.72</strain>
    </source>
</reference>
<dbReference type="AlphaFoldDB" id="A0AAJ0HDB3"/>
<name>A0AAJ0HDB3_9PEZI</name>
<evidence type="ECO:0000313" key="2">
    <source>
        <dbReference type="Proteomes" id="UP001275084"/>
    </source>
</evidence>